<evidence type="ECO:0000313" key="3">
    <source>
        <dbReference type="EMBL" id="BAH06068.1"/>
    </source>
</evidence>
<dbReference type="InterPro" id="IPR012902">
    <property type="entry name" value="N_methyl_site"/>
</dbReference>
<proteinExistence type="predicted"/>
<keyword evidence="2" id="KW-0812">Transmembrane</keyword>
<gene>
    <name evidence="3" type="ordered locus">CKR_1017</name>
</gene>
<dbReference type="HOGENOM" id="CLU_412019_0_0_9"/>
<accession>B9E0P3</accession>
<feature type="transmembrane region" description="Helical" evidence="2">
    <location>
        <begin position="14"/>
        <end position="35"/>
    </location>
</feature>
<name>B9E0P3_CLOK1</name>
<dbReference type="SUPFAM" id="SSF54523">
    <property type="entry name" value="Pili subunits"/>
    <property type="match status" value="1"/>
</dbReference>
<protein>
    <recommendedName>
        <fullName evidence="5">Prepilin-type N-terminal cleavage/methylation domain-containing protein</fullName>
    </recommendedName>
</protein>
<evidence type="ECO:0008006" key="5">
    <source>
        <dbReference type="Google" id="ProtNLM"/>
    </source>
</evidence>
<dbReference type="Pfam" id="PF07963">
    <property type="entry name" value="N_methyl"/>
    <property type="match status" value="1"/>
</dbReference>
<evidence type="ECO:0000256" key="2">
    <source>
        <dbReference type="SAM" id="Phobius"/>
    </source>
</evidence>
<dbReference type="KEGG" id="ckr:CKR_1017"/>
<dbReference type="AlphaFoldDB" id="B9E0P3"/>
<organism evidence="3 4">
    <name type="scientific">Clostridium kluyveri (strain NBRC 12016)</name>
    <dbReference type="NCBI Taxonomy" id="583346"/>
    <lineage>
        <taxon>Bacteria</taxon>
        <taxon>Bacillati</taxon>
        <taxon>Bacillota</taxon>
        <taxon>Clostridia</taxon>
        <taxon>Eubacteriales</taxon>
        <taxon>Clostridiaceae</taxon>
        <taxon>Clostridium</taxon>
    </lineage>
</organism>
<feature type="region of interest" description="Disordered" evidence="1">
    <location>
        <begin position="198"/>
        <end position="222"/>
    </location>
</feature>
<dbReference type="PROSITE" id="PS00409">
    <property type="entry name" value="PROKAR_NTER_METHYL"/>
    <property type="match status" value="1"/>
</dbReference>
<dbReference type="EMBL" id="AP009049">
    <property type="protein sequence ID" value="BAH06068.1"/>
    <property type="molecule type" value="Genomic_DNA"/>
</dbReference>
<keyword evidence="2" id="KW-1133">Transmembrane helix</keyword>
<dbReference type="NCBIfam" id="TIGR02532">
    <property type="entry name" value="IV_pilin_GFxxxE"/>
    <property type="match status" value="1"/>
</dbReference>
<dbReference type="InterPro" id="IPR045584">
    <property type="entry name" value="Pilin-like"/>
</dbReference>
<dbReference type="Proteomes" id="UP000007969">
    <property type="component" value="Chromosome"/>
</dbReference>
<sequence>MVVRRISQVCRKRGFTLIEIMIVIAVIGILSMVLVPKVGAIKLQSKNKSVSTNALLVRTYLENRAGKDGISYHKSISENKTSAEALVSLVNNVASEMSSKFYGSNALINPFTDANSVYPQGNVSSGTSSTNSSVIIYYCEDTLPSSNNDIINGSSLPKGTGFAGNVVAVIYSTGYVLYGLNNSGEIINPPYIIKFPPASTSSSGSGGSSGDDGGDSGNGGGSGNTIGDFFEANCLNVFGDSSSEINLGNGSTNMNITGSAYLQGKKITFQQNTNVNGDFNILGVGSGSSVVTGNGGNNTVKVTGQTNFQAYNMTFKSNLQTSSNISILGINSVTFDNVGINAQFNSGSVQIQSNKDINFYSGVNVANSKFYVVAGGNNYFNNTGGNLTLDNGSSAYIQSGQNTQFYYAVNSEAPITMIAGNNLDFGNNGQSVNINGKTYLKAENTVSILRSVTLGDTYIDADTFNYGHSNINTSSLKTHVNSFSHDQYGGSLNPGYTQVSEKEPTVPEAVAPSTSISEITTTRLIKTLKNTNYTSGYDTTTYPGIAFYMVKGSDTNALKQALQASNINSSMYKFLIIDGDCAINKNANINNGEDMILSNFIIYCAGKMSFPSNSNLANVTFNNSSIIAKSMDTKLQSTFTITQPSSTQYTASIKNEINDICEQYLN</sequence>
<keyword evidence="2" id="KW-0472">Membrane</keyword>
<evidence type="ECO:0000313" key="4">
    <source>
        <dbReference type="Proteomes" id="UP000007969"/>
    </source>
</evidence>
<evidence type="ECO:0000256" key="1">
    <source>
        <dbReference type="SAM" id="MobiDB-lite"/>
    </source>
</evidence>
<reference evidence="4" key="1">
    <citation type="submission" date="2005-09" db="EMBL/GenBank/DDBJ databases">
        <title>Complete genome sequence of Clostridium kluyveri and comparative genomics of Clostridia species.</title>
        <authorList>
            <person name="Inui M."/>
            <person name="Nonaka H."/>
            <person name="Shinoda Y."/>
            <person name="Ikenaga Y."/>
            <person name="Abe M."/>
            <person name="Naito K."/>
            <person name="Vertes A.A."/>
            <person name="Yukawa H."/>
        </authorList>
    </citation>
    <scope>NUCLEOTIDE SEQUENCE [LARGE SCALE GENOMIC DNA]</scope>
    <source>
        <strain evidence="4">NBRC 12016</strain>
    </source>
</reference>
<feature type="compositionally biased region" description="Gly residues" evidence="1">
    <location>
        <begin position="204"/>
        <end position="222"/>
    </location>
</feature>
<dbReference type="Gene3D" id="3.30.700.10">
    <property type="entry name" value="Glycoprotein, Type 4 Pilin"/>
    <property type="match status" value="1"/>
</dbReference>